<name>A0A6G1DGP4_9ORYZ</name>
<reference evidence="2 3" key="1">
    <citation type="submission" date="2019-11" db="EMBL/GenBank/DDBJ databases">
        <title>Whole genome sequence of Oryza granulata.</title>
        <authorList>
            <person name="Li W."/>
        </authorList>
    </citation>
    <scope>NUCLEOTIDE SEQUENCE [LARGE SCALE GENOMIC DNA]</scope>
    <source>
        <strain evidence="3">cv. Menghai</strain>
        <tissue evidence="2">Leaf</tissue>
    </source>
</reference>
<dbReference type="PROSITE" id="PS50222">
    <property type="entry name" value="EF_HAND_2"/>
    <property type="match status" value="1"/>
</dbReference>
<dbReference type="SMART" id="SM00054">
    <property type="entry name" value="EFh"/>
    <property type="match status" value="1"/>
</dbReference>
<proteinExistence type="predicted"/>
<protein>
    <recommendedName>
        <fullName evidence="1">EF-hand domain-containing protein</fullName>
    </recommendedName>
</protein>
<evidence type="ECO:0000313" key="3">
    <source>
        <dbReference type="Proteomes" id="UP000479710"/>
    </source>
</evidence>
<dbReference type="InterPro" id="IPR011992">
    <property type="entry name" value="EF-hand-dom_pair"/>
</dbReference>
<dbReference type="EMBL" id="SPHZ02000006">
    <property type="protein sequence ID" value="KAF0911630.1"/>
    <property type="molecule type" value="Genomic_DNA"/>
</dbReference>
<sequence>MAALGLRVNGTATRCSLVEDEALVLLEEKQASWEELEEAFSVFDCDGDGFIRPMELHNVMIRLGLQQDTSHEKNVDPLCPLSASGTEKTAILMSCDRVDWVKFCRAVRHVDDWVK</sequence>
<accession>A0A6G1DGP4</accession>
<feature type="domain" description="EF-hand" evidence="1">
    <location>
        <begin position="31"/>
        <end position="66"/>
    </location>
</feature>
<dbReference type="SUPFAM" id="SSF47473">
    <property type="entry name" value="EF-hand"/>
    <property type="match status" value="1"/>
</dbReference>
<evidence type="ECO:0000313" key="2">
    <source>
        <dbReference type="EMBL" id="KAF0911630.1"/>
    </source>
</evidence>
<dbReference type="OrthoDB" id="26525at2759"/>
<comment type="caution">
    <text evidence="2">The sequence shown here is derived from an EMBL/GenBank/DDBJ whole genome shotgun (WGS) entry which is preliminary data.</text>
</comment>
<organism evidence="2 3">
    <name type="scientific">Oryza meyeriana var. granulata</name>
    <dbReference type="NCBI Taxonomy" id="110450"/>
    <lineage>
        <taxon>Eukaryota</taxon>
        <taxon>Viridiplantae</taxon>
        <taxon>Streptophyta</taxon>
        <taxon>Embryophyta</taxon>
        <taxon>Tracheophyta</taxon>
        <taxon>Spermatophyta</taxon>
        <taxon>Magnoliopsida</taxon>
        <taxon>Liliopsida</taxon>
        <taxon>Poales</taxon>
        <taxon>Poaceae</taxon>
        <taxon>BOP clade</taxon>
        <taxon>Oryzoideae</taxon>
        <taxon>Oryzeae</taxon>
        <taxon>Oryzinae</taxon>
        <taxon>Oryza</taxon>
        <taxon>Oryza meyeriana</taxon>
    </lineage>
</organism>
<dbReference type="Gene3D" id="1.10.238.10">
    <property type="entry name" value="EF-hand"/>
    <property type="match status" value="1"/>
</dbReference>
<evidence type="ECO:0000259" key="1">
    <source>
        <dbReference type="PROSITE" id="PS50222"/>
    </source>
</evidence>
<keyword evidence="3" id="KW-1185">Reference proteome</keyword>
<gene>
    <name evidence="2" type="ORF">E2562_011247</name>
</gene>
<dbReference type="Proteomes" id="UP000479710">
    <property type="component" value="Unassembled WGS sequence"/>
</dbReference>
<dbReference type="Pfam" id="PF13405">
    <property type="entry name" value="EF-hand_6"/>
    <property type="match status" value="1"/>
</dbReference>
<dbReference type="InterPro" id="IPR002048">
    <property type="entry name" value="EF_hand_dom"/>
</dbReference>
<dbReference type="AlphaFoldDB" id="A0A6G1DGP4"/>
<dbReference type="GO" id="GO:0005509">
    <property type="term" value="F:calcium ion binding"/>
    <property type="evidence" value="ECO:0007669"/>
    <property type="project" value="InterPro"/>
</dbReference>